<gene>
    <name evidence="5" type="ORF">CLV92_11579</name>
</gene>
<evidence type="ECO:0000259" key="3">
    <source>
        <dbReference type="Pfam" id="PF04183"/>
    </source>
</evidence>
<dbReference type="EMBL" id="PTJD01000015">
    <property type="protein sequence ID" value="PPK92333.1"/>
    <property type="molecule type" value="Genomic_DNA"/>
</dbReference>
<comment type="pathway">
    <text evidence="1">Siderophore biosynthesis.</text>
</comment>
<evidence type="ECO:0000313" key="6">
    <source>
        <dbReference type="Proteomes" id="UP000239485"/>
    </source>
</evidence>
<dbReference type="PANTHER" id="PTHR34384">
    <property type="entry name" value="L-2,3-DIAMINOPROPANOATE--CITRATE LIGASE"/>
    <property type="match status" value="1"/>
</dbReference>
<dbReference type="OrthoDB" id="495728at2"/>
<evidence type="ECO:0000313" key="5">
    <source>
        <dbReference type="EMBL" id="PPK92333.1"/>
    </source>
</evidence>
<accession>A0A2S6IDT0</accession>
<dbReference type="InterPro" id="IPR022770">
    <property type="entry name" value="IucA/IucC-like_C"/>
</dbReference>
<sequence>MTLVAAPGRAAGNGAGARARTEALHVLLRCWLRETGVDVPDRGTVRLDLPATGRLLDVEVLRRSPSGAHALGECRVAGAGGLDLAEVAALLSAEAAARAGLPPVRAEDARARIVESATRAAGYAEARASDPEPPAGLPAWLAAEQDLLAGHPWHPMTKSRDGLPDAEDARYSPESRGRFPLHWFAVAPSVLATGSTGLDVPGLLHGLAAGVRAPEGFVPVPAHPWQAARLAERPAAADLLHRGDLVDLGPAGPEWWATSSLRTVARPGADVMLKLSLRLRVTNSRRENVRGELLLGQRTAALVEAGLGAALAAAHPGFGLVLDPAWVGVDSPAGPVGLDTVVRQQPFAPTDRIACAGALVDARPDRGAPVAADLVRALAARRAVPVAEAAAHWYRRWLDAVARPLLWLHGAWGVGLEAHLQNTLVGLDAEGVPDRAWYRDNQGWYVAASHAARADVLLPGAGEGVPLVFDDTLVTDRVVYYLGVNGLLSVAAALAGAGLAAEEDLLAVLVGVLRECARGSGASPAAALLLEADALPVKANLLTGVGGRDELEGPVESQSVYVAVPNPLKEVRP</sequence>
<evidence type="ECO:0000256" key="2">
    <source>
        <dbReference type="ARBA" id="ARBA00007832"/>
    </source>
</evidence>
<dbReference type="InterPro" id="IPR037455">
    <property type="entry name" value="LucA/IucC-like"/>
</dbReference>
<comment type="caution">
    <text evidence="5">The sequence shown here is derived from an EMBL/GenBank/DDBJ whole genome shotgun (WGS) entry which is preliminary data.</text>
</comment>
<dbReference type="Proteomes" id="UP000239485">
    <property type="component" value="Unassembled WGS sequence"/>
</dbReference>
<dbReference type="Pfam" id="PF06276">
    <property type="entry name" value="FhuF"/>
    <property type="match status" value="1"/>
</dbReference>
<feature type="domain" description="Aerobactin siderophore biosynthesis IucA/IucC N-terminal" evidence="3">
    <location>
        <begin position="141"/>
        <end position="360"/>
    </location>
</feature>
<dbReference type="InterPro" id="IPR007310">
    <property type="entry name" value="Aerobactin_biosyn_IucA/IucC_N"/>
</dbReference>
<keyword evidence="6" id="KW-1185">Reference proteome</keyword>
<feature type="domain" description="Aerobactin siderophore biosynthesis IucA/IucC-like C-terminal" evidence="4">
    <location>
        <begin position="392"/>
        <end position="551"/>
    </location>
</feature>
<protein>
    <submittedName>
        <fullName evidence="5">Siderophore synthetase component</fullName>
    </submittedName>
</protein>
<evidence type="ECO:0000256" key="1">
    <source>
        <dbReference type="ARBA" id="ARBA00004924"/>
    </source>
</evidence>
<name>A0A2S6IDT0_9ACTN</name>
<comment type="similarity">
    <text evidence="2">Belongs to the IucA/IucC family.</text>
</comment>
<dbReference type="Gene3D" id="6.10.250.3370">
    <property type="match status" value="1"/>
</dbReference>
<proteinExistence type="inferred from homology"/>
<dbReference type="RefSeq" id="WP_104434939.1">
    <property type="nucleotide sequence ID" value="NZ_PTJD01000015.1"/>
</dbReference>
<dbReference type="GO" id="GO:0016881">
    <property type="term" value="F:acid-amino acid ligase activity"/>
    <property type="evidence" value="ECO:0007669"/>
    <property type="project" value="UniProtKB-ARBA"/>
</dbReference>
<organism evidence="5 6">
    <name type="scientific">Kineococcus xinjiangensis</name>
    <dbReference type="NCBI Taxonomy" id="512762"/>
    <lineage>
        <taxon>Bacteria</taxon>
        <taxon>Bacillati</taxon>
        <taxon>Actinomycetota</taxon>
        <taxon>Actinomycetes</taxon>
        <taxon>Kineosporiales</taxon>
        <taxon>Kineosporiaceae</taxon>
        <taxon>Kineococcus</taxon>
    </lineage>
</organism>
<evidence type="ECO:0000259" key="4">
    <source>
        <dbReference type="Pfam" id="PF06276"/>
    </source>
</evidence>
<dbReference type="GO" id="GO:0019290">
    <property type="term" value="P:siderophore biosynthetic process"/>
    <property type="evidence" value="ECO:0007669"/>
    <property type="project" value="InterPro"/>
</dbReference>
<dbReference type="Pfam" id="PF04183">
    <property type="entry name" value="IucA_IucC"/>
    <property type="match status" value="1"/>
</dbReference>
<dbReference type="Gene3D" id="1.10.510.40">
    <property type="match status" value="1"/>
</dbReference>
<dbReference type="PANTHER" id="PTHR34384:SF5">
    <property type="entry name" value="L-2,3-DIAMINOPROPANOATE--CITRATE LIGASE"/>
    <property type="match status" value="1"/>
</dbReference>
<dbReference type="AlphaFoldDB" id="A0A2S6IDT0"/>
<reference evidence="5 6" key="1">
    <citation type="submission" date="2018-02" db="EMBL/GenBank/DDBJ databases">
        <title>Genomic Encyclopedia of Archaeal and Bacterial Type Strains, Phase II (KMG-II): from individual species to whole genera.</title>
        <authorList>
            <person name="Goeker M."/>
        </authorList>
    </citation>
    <scope>NUCLEOTIDE SEQUENCE [LARGE SCALE GENOMIC DNA]</scope>
    <source>
        <strain evidence="5 6">DSM 22857</strain>
    </source>
</reference>